<dbReference type="AlphaFoldDB" id="A0A0A9HZ23"/>
<dbReference type="EMBL" id="GBRH01159753">
    <property type="protein sequence ID" value="JAE38143.1"/>
    <property type="molecule type" value="Transcribed_RNA"/>
</dbReference>
<reference evidence="2" key="1">
    <citation type="submission" date="2014-09" db="EMBL/GenBank/DDBJ databases">
        <authorList>
            <person name="Magalhaes I.L.F."/>
            <person name="Oliveira U."/>
            <person name="Santos F.R."/>
            <person name="Vidigal T.H.D.A."/>
            <person name="Brescovit A.D."/>
            <person name="Santos A.J."/>
        </authorList>
    </citation>
    <scope>NUCLEOTIDE SEQUENCE</scope>
    <source>
        <tissue evidence="2">Shoot tissue taken approximately 20 cm above the soil surface</tissue>
    </source>
</reference>
<evidence type="ECO:0000256" key="1">
    <source>
        <dbReference type="SAM" id="Phobius"/>
    </source>
</evidence>
<evidence type="ECO:0000313" key="2">
    <source>
        <dbReference type="EMBL" id="JAE38143.1"/>
    </source>
</evidence>
<keyword evidence="1" id="KW-1133">Transmembrane helix</keyword>
<reference evidence="2" key="2">
    <citation type="journal article" date="2015" name="Data Brief">
        <title>Shoot transcriptome of the giant reed, Arundo donax.</title>
        <authorList>
            <person name="Barrero R.A."/>
            <person name="Guerrero F.D."/>
            <person name="Moolhuijzen P."/>
            <person name="Goolsby J.A."/>
            <person name="Tidwell J."/>
            <person name="Bellgard S.E."/>
            <person name="Bellgard M.I."/>
        </authorList>
    </citation>
    <scope>NUCLEOTIDE SEQUENCE</scope>
    <source>
        <tissue evidence="2">Shoot tissue taken approximately 20 cm above the soil surface</tissue>
    </source>
</reference>
<proteinExistence type="predicted"/>
<protein>
    <submittedName>
        <fullName evidence="2">Uncharacterized protein</fullName>
    </submittedName>
</protein>
<name>A0A0A9HZ23_ARUDO</name>
<accession>A0A0A9HZ23</accession>
<keyword evidence="1" id="KW-0812">Transmembrane</keyword>
<feature type="transmembrane region" description="Helical" evidence="1">
    <location>
        <begin position="34"/>
        <end position="53"/>
    </location>
</feature>
<keyword evidence="1" id="KW-0472">Membrane</keyword>
<organism evidence="2">
    <name type="scientific">Arundo donax</name>
    <name type="common">Giant reed</name>
    <name type="synonym">Donax arundinaceus</name>
    <dbReference type="NCBI Taxonomy" id="35708"/>
    <lineage>
        <taxon>Eukaryota</taxon>
        <taxon>Viridiplantae</taxon>
        <taxon>Streptophyta</taxon>
        <taxon>Embryophyta</taxon>
        <taxon>Tracheophyta</taxon>
        <taxon>Spermatophyta</taxon>
        <taxon>Magnoliopsida</taxon>
        <taxon>Liliopsida</taxon>
        <taxon>Poales</taxon>
        <taxon>Poaceae</taxon>
        <taxon>PACMAD clade</taxon>
        <taxon>Arundinoideae</taxon>
        <taxon>Arundineae</taxon>
        <taxon>Arundo</taxon>
    </lineage>
</organism>
<sequence length="66" mass="7652">MLPTILPLGGTQRWFEASYTDNRWKNVMLLTDNMLFAFFFSYCGFVCCFPLRVDTPSLFCHTDGSQ</sequence>